<proteinExistence type="predicted"/>
<accession>A0A8H7QTZ5</accession>
<feature type="region of interest" description="Disordered" evidence="1">
    <location>
        <begin position="38"/>
        <end position="63"/>
    </location>
</feature>
<name>A0A8H7QTZ5_9FUNG</name>
<feature type="non-terminal residue" evidence="4">
    <location>
        <position position="1"/>
    </location>
</feature>
<dbReference type="InterPro" id="IPR011989">
    <property type="entry name" value="ARM-like"/>
</dbReference>
<protein>
    <recommendedName>
        <fullName evidence="6">DNA-dependent protein kinase catalytic subunit</fullName>
    </recommendedName>
</protein>
<reference evidence="4" key="1">
    <citation type="submission" date="2020-12" db="EMBL/GenBank/DDBJ databases">
        <title>Metabolic potential, ecology and presence of endohyphal bacteria is reflected in genomic diversity of Mucoromycotina.</title>
        <authorList>
            <person name="Muszewska A."/>
            <person name="Okrasinska A."/>
            <person name="Steczkiewicz K."/>
            <person name="Drgas O."/>
            <person name="Orlowska M."/>
            <person name="Perlinska-Lenart U."/>
            <person name="Aleksandrzak-Piekarczyk T."/>
            <person name="Szatraj K."/>
            <person name="Zielenkiewicz U."/>
            <person name="Pilsyk S."/>
            <person name="Malc E."/>
            <person name="Mieczkowski P."/>
            <person name="Kruszewska J.S."/>
            <person name="Biernat P."/>
            <person name="Pawlowska J."/>
        </authorList>
    </citation>
    <scope>NUCLEOTIDE SEQUENCE</scope>
    <source>
        <strain evidence="4">WA0000017839</strain>
    </source>
</reference>
<evidence type="ECO:0000259" key="3">
    <source>
        <dbReference type="Pfam" id="PF20502"/>
    </source>
</evidence>
<feature type="domain" description="DNA-PKcs N-terminal" evidence="2">
    <location>
        <begin position="71"/>
        <end position="377"/>
    </location>
</feature>
<comment type="caution">
    <text evidence="4">The sequence shown here is derived from an EMBL/GenBank/DDBJ whole genome shotgun (WGS) entry which is preliminary data.</text>
</comment>
<dbReference type="OrthoDB" id="381190at2759"/>
<evidence type="ECO:0000259" key="2">
    <source>
        <dbReference type="Pfam" id="PF20500"/>
    </source>
</evidence>
<dbReference type="Pfam" id="PF20500">
    <property type="entry name" value="DNA-PKcs_N"/>
    <property type="match status" value="1"/>
</dbReference>
<feature type="domain" description="DNA-dependent protein kinase catalytic subunit CC1/2" evidence="3">
    <location>
        <begin position="475"/>
        <end position="806"/>
    </location>
</feature>
<dbReference type="InterPro" id="IPR016024">
    <property type="entry name" value="ARM-type_fold"/>
</dbReference>
<dbReference type="SUPFAM" id="SSF48371">
    <property type="entry name" value="ARM repeat"/>
    <property type="match status" value="1"/>
</dbReference>
<feature type="compositionally biased region" description="Acidic residues" evidence="1">
    <location>
        <begin position="46"/>
        <end position="59"/>
    </location>
</feature>
<organism evidence="4 5">
    <name type="scientific">Mucor saturninus</name>
    <dbReference type="NCBI Taxonomy" id="64648"/>
    <lineage>
        <taxon>Eukaryota</taxon>
        <taxon>Fungi</taxon>
        <taxon>Fungi incertae sedis</taxon>
        <taxon>Mucoromycota</taxon>
        <taxon>Mucoromycotina</taxon>
        <taxon>Mucoromycetes</taxon>
        <taxon>Mucorales</taxon>
        <taxon>Mucorineae</taxon>
        <taxon>Mucoraceae</taxon>
        <taxon>Mucor</taxon>
    </lineage>
</organism>
<evidence type="ECO:0000313" key="4">
    <source>
        <dbReference type="EMBL" id="KAG2197728.1"/>
    </source>
</evidence>
<dbReference type="InterPro" id="IPR046804">
    <property type="entry name" value="DNA-PKcs_N"/>
</dbReference>
<evidence type="ECO:0008006" key="6">
    <source>
        <dbReference type="Google" id="ProtNLM"/>
    </source>
</evidence>
<evidence type="ECO:0000256" key="1">
    <source>
        <dbReference type="SAM" id="MobiDB-lite"/>
    </source>
</evidence>
<dbReference type="Proteomes" id="UP000603453">
    <property type="component" value="Unassembled WGS sequence"/>
</dbReference>
<evidence type="ECO:0000313" key="5">
    <source>
        <dbReference type="Proteomes" id="UP000603453"/>
    </source>
</evidence>
<dbReference type="Pfam" id="PF20502">
    <property type="entry name" value="DNAPKcs_CC1-2"/>
    <property type="match status" value="1"/>
</dbReference>
<dbReference type="AlphaFoldDB" id="A0A8H7QTZ5"/>
<gene>
    <name evidence="4" type="ORF">INT47_010664</name>
</gene>
<dbReference type="EMBL" id="JAEPRD010000122">
    <property type="protein sequence ID" value="KAG2197728.1"/>
    <property type="molecule type" value="Genomic_DNA"/>
</dbReference>
<sequence>ERALISTCTDIESNDEEISPAYTDLLYFWKTILNNTQDPNIQSNKEEEDNEEDDENDEDPVYREAPVAEPENLCDTLYDSFLLSVLKLVKTFNLKLKNIAQDDEGENQNVFSSVSNTLQPVNQKDFILFQNLVEFWCLLLTELDNKRLSEWVYIVGTNLIDQSVLNPLVSGFYKMMSQIMIVCEKTHFFLGCKQYYSQTKDQIDQGTLVTPKEYATFLVFREYLKEVWHRLQQFTDELLASCLRLILAYPIAFFDLQELVTPLIKSLKLGITYHPLATISMDSLDKLLEPASGYDIDLVFLSQILPGINDYLLVGVVSTIEEGSNLKKKIYKAPTAAERRYKSVHVKMTSDQMGVTKSNYSSLPELQLRMMQFLGRLGGKNKQLLLDGQHSIQDNGMLAWDPVKRLKLRIPFKNSKVDIYLDEYLPLICELAESSPERQVKVAACELLHGLTLFMIGNAAFQAQYTKEASESDFHKLYLKIFPVMIRLAIDPDQVARDMFRLLYSQIIHWLTNNAQSENLETMALLTTCLEAACNSDAGLRDYGAECIQEFVKWSIKQSSRSTDGARNIKSLLKRLYNLMTSPSSTNRFGASLVFNRIYRLFREESVLVNEYTIEILGQLFVSLKMSEADHPSIGTRDQIIEAISHIKRIIRTKASDFLKENSLRRAFIGADEIENLNSLLQWSFLEIGSSQRTYAKVCMTFFVEFVVLLPGVKDAKAWLDKMVEANPNYYVDVLESGELKAPQCTGKDKMYAYANWIKKLNSALDGYIWLIERHVLDPYELLQHPNSNFLNSANYFIENTPYKILGEILDQSVIEKNKILSAYSYISVRLIYFLDLIFKYPQQGSKCFEYMGNNMGDFLYHASLSMLIAKTLLLPKAVSETIQSDQGNAVTNSGVARIFNVAKEYVVFMHKGAPKKFMNILASASSQIILKNNVNILSLSRGNIERSEMIEIIQTIDGIKLLQSLGVLDIMCYEKSNLETNFPESADAFCLTLFEQYLKFCQASQDPLWIQLLGSTLAISFGQPGFPQQHAASLLGFSGPLEKLKSPDKLNIFQKYREYIYGCMSYYFPAFSAVLCSHIEDPLVRVYMSMFLSYLKQNRISHRKLVFKFTDYVSFLYDFIRGVSLTISS</sequence>
<dbReference type="InterPro" id="IPR046803">
    <property type="entry name" value="DNAPKcs_CC1-2"/>
</dbReference>
<keyword evidence="5" id="KW-1185">Reference proteome</keyword>
<dbReference type="Gene3D" id="1.25.10.10">
    <property type="entry name" value="Leucine-rich Repeat Variant"/>
    <property type="match status" value="1"/>
</dbReference>